<keyword evidence="1" id="KW-1133">Transmembrane helix</keyword>
<sequence>MLASPVWRGVPALAFRAGLLVGGALSAVVLLVVGSLLRAPVPQPVRWVLIGVALLAVVLRDVRVLRFTLPENRRLVPESVFRLGRLLGPLQFGIEMGTGARTYLPSGLPYVAGLAVLLTAPLSGALWVGVGFGLGRALMTTANLNYPGDWDEQWTRYANRLAALLGTGFVVALLGAAWVTAPS</sequence>
<evidence type="ECO:0000313" key="2">
    <source>
        <dbReference type="EMBL" id="PPK67196.1"/>
    </source>
</evidence>
<dbReference type="OrthoDB" id="4263397at2"/>
<gene>
    <name evidence="2" type="ORF">CLV40_108194</name>
</gene>
<dbReference type="AlphaFoldDB" id="A0A2S6GPS0"/>
<accession>A0A2S6GPS0</accession>
<evidence type="ECO:0000256" key="1">
    <source>
        <dbReference type="SAM" id="Phobius"/>
    </source>
</evidence>
<comment type="caution">
    <text evidence="2">The sequence shown here is derived from an EMBL/GenBank/DDBJ whole genome shotgun (WGS) entry which is preliminary data.</text>
</comment>
<feature type="transmembrane region" description="Helical" evidence="1">
    <location>
        <begin position="12"/>
        <end position="33"/>
    </location>
</feature>
<feature type="transmembrane region" description="Helical" evidence="1">
    <location>
        <begin position="45"/>
        <end position="62"/>
    </location>
</feature>
<organism evidence="2 3">
    <name type="scientific">Actinokineospora auranticolor</name>
    <dbReference type="NCBI Taxonomy" id="155976"/>
    <lineage>
        <taxon>Bacteria</taxon>
        <taxon>Bacillati</taxon>
        <taxon>Actinomycetota</taxon>
        <taxon>Actinomycetes</taxon>
        <taxon>Pseudonocardiales</taxon>
        <taxon>Pseudonocardiaceae</taxon>
        <taxon>Actinokineospora</taxon>
    </lineage>
</organism>
<dbReference type="EMBL" id="PTIX01000008">
    <property type="protein sequence ID" value="PPK67196.1"/>
    <property type="molecule type" value="Genomic_DNA"/>
</dbReference>
<name>A0A2S6GPS0_9PSEU</name>
<proteinExistence type="predicted"/>
<dbReference type="RefSeq" id="WP_104479941.1">
    <property type="nucleotide sequence ID" value="NZ_CP154825.1"/>
</dbReference>
<reference evidence="2 3" key="1">
    <citation type="submission" date="2018-02" db="EMBL/GenBank/DDBJ databases">
        <title>Genomic Encyclopedia of Archaeal and Bacterial Type Strains, Phase II (KMG-II): from individual species to whole genera.</title>
        <authorList>
            <person name="Goeker M."/>
        </authorList>
    </citation>
    <scope>NUCLEOTIDE SEQUENCE [LARGE SCALE GENOMIC DNA]</scope>
    <source>
        <strain evidence="2 3">YU 961-1</strain>
    </source>
</reference>
<evidence type="ECO:0000313" key="3">
    <source>
        <dbReference type="Proteomes" id="UP000239203"/>
    </source>
</evidence>
<feature type="transmembrane region" description="Helical" evidence="1">
    <location>
        <begin position="161"/>
        <end position="181"/>
    </location>
</feature>
<dbReference type="Proteomes" id="UP000239203">
    <property type="component" value="Unassembled WGS sequence"/>
</dbReference>
<keyword evidence="3" id="KW-1185">Reference proteome</keyword>
<protein>
    <submittedName>
        <fullName evidence="2">Uncharacterized protein</fullName>
    </submittedName>
</protein>
<keyword evidence="1" id="KW-0812">Transmembrane</keyword>
<feature type="transmembrane region" description="Helical" evidence="1">
    <location>
        <begin position="110"/>
        <end position="134"/>
    </location>
</feature>
<keyword evidence="1" id="KW-0472">Membrane</keyword>